<dbReference type="Proteomes" id="UP000269883">
    <property type="component" value="Chromosome"/>
</dbReference>
<dbReference type="EMBL" id="AP017378">
    <property type="protein sequence ID" value="BBD08803.1"/>
    <property type="molecule type" value="Genomic_DNA"/>
</dbReference>
<dbReference type="AlphaFoldDB" id="A0A2Z6B026"/>
<dbReference type="KEGG" id="dfl:DFE_2077"/>
<sequence>MTKTYIFLPPLRKATGGTYVLHQVAAHLHAGGLPVSLVTREGGHEAPEISRDVPVISWDALALTPDDLWLVPEGWVNALAPGLQAGARTVVYVQNWAYLFSALPPGVSWDKLDVSFLAVSDPVGWYIRECLGGEVPVLRPGIDPERFQAPEVPKAVSPVRVAFMPRKNKALAAQVRAMLEARAARTPGAPEIEWLPIEGLELDGVAATLKRAHIFLAMGYPEGCPLPPLEAMACGCPVVGFGGLGGFDYMRQAEDIPGAAQPWFPLREVSWGGNGLFAVDADVAAAALALERVATWVAQEDPRYAQAVEQARITAAAYSVQQQREAVLALWPKLLGSL</sequence>
<dbReference type="SUPFAM" id="SSF53756">
    <property type="entry name" value="UDP-Glycosyltransferase/glycogen phosphorylase"/>
    <property type="match status" value="1"/>
</dbReference>
<organism evidence="1 2">
    <name type="scientific">Desulfovibrio ferrophilus</name>
    <dbReference type="NCBI Taxonomy" id="241368"/>
    <lineage>
        <taxon>Bacteria</taxon>
        <taxon>Pseudomonadati</taxon>
        <taxon>Thermodesulfobacteriota</taxon>
        <taxon>Desulfovibrionia</taxon>
        <taxon>Desulfovibrionales</taxon>
        <taxon>Desulfovibrionaceae</taxon>
        <taxon>Desulfovibrio</taxon>
    </lineage>
</organism>
<dbReference type="RefSeq" id="WP_126379212.1">
    <property type="nucleotide sequence ID" value="NZ_AP017378.1"/>
</dbReference>
<protein>
    <submittedName>
        <fullName evidence="1">Uncharacterized protein</fullName>
    </submittedName>
</protein>
<dbReference type="OrthoDB" id="9801609at2"/>
<keyword evidence="2" id="KW-1185">Reference proteome</keyword>
<evidence type="ECO:0000313" key="2">
    <source>
        <dbReference type="Proteomes" id="UP000269883"/>
    </source>
</evidence>
<proteinExistence type="predicted"/>
<accession>A0A2Z6B026</accession>
<gene>
    <name evidence="1" type="ORF">DFE_2077</name>
</gene>
<evidence type="ECO:0000313" key="1">
    <source>
        <dbReference type="EMBL" id="BBD08803.1"/>
    </source>
</evidence>
<name>A0A2Z6B026_9BACT</name>
<dbReference type="Gene3D" id="3.40.50.2000">
    <property type="entry name" value="Glycogen Phosphorylase B"/>
    <property type="match status" value="1"/>
</dbReference>
<dbReference type="Pfam" id="PF13692">
    <property type="entry name" value="Glyco_trans_1_4"/>
    <property type="match status" value="1"/>
</dbReference>
<reference evidence="1 2" key="1">
    <citation type="journal article" date="2018" name="Sci. Adv.">
        <title>Multi-heme cytochromes provide a pathway for survival in energy-limited environments.</title>
        <authorList>
            <person name="Deng X."/>
            <person name="Dohmae N."/>
            <person name="Nealson K.H."/>
            <person name="Hashimoto K."/>
            <person name="Okamoto A."/>
        </authorList>
    </citation>
    <scope>NUCLEOTIDE SEQUENCE [LARGE SCALE GENOMIC DNA]</scope>
    <source>
        <strain evidence="1 2">IS5</strain>
    </source>
</reference>